<dbReference type="AlphaFoldDB" id="Q9UX26"/>
<gene>
    <name evidence="2" type="primary">ORF-c08_017</name>
</gene>
<reference evidence="2" key="1">
    <citation type="journal article" date="2000" name="Genome">
        <title>Gene content and organization of a 281-kbp contig from the genome of the extremely thermophilic archaeon, Sulfolobus solfataricus P2.</title>
        <authorList>
            <person name="Charlebois R.L."/>
            <person name="Singh R.K."/>
            <person name="Chan-Weiher C.C.-Y."/>
            <person name="Allard G."/>
            <person name="Chow C."/>
            <person name="Confalonieri F."/>
            <person name="Curtis B."/>
            <person name="Duguet M."/>
            <person name="Erauso G."/>
            <person name="Faguy D."/>
            <person name="Gaasterland T."/>
            <person name="Garrett R.A."/>
            <person name="Gordon P."/>
            <person name="Jeffries A.C."/>
            <person name="Kozera C."/>
            <person name="Kushwaha N."/>
            <person name="Lafleur E."/>
            <person name="Medina N."/>
            <person name="Peng X."/>
            <person name="Penny S.L."/>
            <person name="She Q."/>
            <person name="St Jean A."/>
            <person name="van der Oost J."/>
            <person name="Young F."/>
            <person name="Zivanovic Y."/>
            <person name="Doolittle W.F."/>
            <person name="Ragan M.A."/>
            <person name="Sensen C.W."/>
        </authorList>
    </citation>
    <scope>NUCLEOTIDE SEQUENCE</scope>
    <source>
        <strain evidence="2">P2</strain>
    </source>
</reference>
<protein>
    <submittedName>
        <fullName evidence="2">Uncharacterized protein ORF-c08_017</fullName>
    </submittedName>
</protein>
<organism evidence="2">
    <name type="scientific">Saccharolobus solfataricus</name>
    <name type="common">Sulfolobus solfataricus</name>
    <dbReference type="NCBI Taxonomy" id="2287"/>
    <lineage>
        <taxon>Archaea</taxon>
        <taxon>Thermoproteota</taxon>
        <taxon>Thermoprotei</taxon>
        <taxon>Sulfolobales</taxon>
        <taxon>Sulfolobaceae</taxon>
        <taxon>Saccharolobus</taxon>
    </lineage>
</organism>
<dbReference type="EMBL" id="Y18930">
    <property type="protein sequence ID" value="CAB57668.1"/>
    <property type="molecule type" value="Genomic_DNA"/>
</dbReference>
<name>Q9UX26_SACSO</name>
<accession>Q9UX26</accession>
<evidence type="ECO:0000313" key="2">
    <source>
        <dbReference type="EMBL" id="CAB57668.1"/>
    </source>
</evidence>
<keyword evidence="1" id="KW-0472">Membrane</keyword>
<proteinExistence type="predicted"/>
<feature type="transmembrane region" description="Helical" evidence="1">
    <location>
        <begin position="81"/>
        <end position="100"/>
    </location>
</feature>
<evidence type="ECO:0000256" key="1">
    <source>
        <dbReference type="SAM" id="Phobius"/>
    </source>
</evidence>
<sequence length="134" mass="14731">MALNNPSMLNQCIESAPKTLAIVSSLRLAEINSFSSGTSTPYGHCETNLGLPISTWISFAPNFLKLNIVFLRVVPVTIESSIRIILFPFTALFIGFSLSWTPTIFRKASEDNIVLIGLPVLVKPKSNGIFNFLE</sequence>
<keyword evidence="1" id="KW-1133">Transmembrane helix</keyword>
<keyword evidence="1" id="KW-0812">Transmembrane</keyword>